<dbReference type="GO" id="GO:0005829">
    <property type="term" value="C:cytosol"/>
    <property type="evidence" value="ECO:0007669"/>
    <property type="project" value="TreeGrafter"/>
</dbReference>
<dbReference type="Gene3D" id="3.40.50.12230">
    <property type="match status" value="1"/>
</dbReference>
<dbReference type="EMBL" id="JACJFM010000002">
    <property type="protein sequence ID" value="MBB1485530.1"/>
    <property type="molecule type" value="Genomic_DNA"/>
</dbReference>
<dbReference type="Pfam" id="PF02911">
    <property type="entry name" value="Formyl_trans_C"/>
    <property type="match status" value="1"/>
</dbReference>
<dbReference type="RefSeq" id="WP_182807300.1">
    <property type="nucleotide sequence ID" value="NZ_JACJFM010000002.1"/>
</dbReference>
<dbReference type="CDD" id="cd08369">
    <property type="entry name" value="FMT_core"/>
    <property type="match status" value="1"/>
</dbReference>
<organism evidence="3 4">
    <name type="scientific">Oceanospirillum sediminis</name>
    <dbReference type="NCBI Taxonomy" id="2760088"/>
    <lineage>
        <taxon>Bacteria</taxon>
        <taxon>Pseudomonadati</taxon>
        <taxon>Pseudomonadota</taxon>
        <taxon>Gammaproteobacteria</taxon>
        <taxon>Oceanospirillales</taxon>
        <taxon>Oceanospirillaceae</taxon>
        <taxon>Oceanospirillum</taxon>
    </lineage>
</organism>
<dbReference type="PANTHER" id="PTHR11138:SF5">
    <property type="entry name" value="METHIONYL-TRNA FORMYLTRANSFERASE, MITOCHONDRIAL"/>
    <property type="match status" value="1"/>
</dbReference>
<dbReference type="AlphaFoldDB" id="A0A839ILF8"/>
<dbReference type="SUPFAM" id="SSF53328">
    <property type="entry name" value="Formyltransferase"/>
    <property type="match status" value="1"/>
</dbReference>
<evidence type="ECO:0000313" key="4">
    <source>
        <dbReference type="Proteomes" id="UP000565262"/>
    </source>
</evidence>
<gene>
    <name evidence="3" type="ORF">H4O21_02755</name>
</gene>
<dbReference type="Proteomes" id="UP000565262">
    <property type="component" value="Unassembled WGS sequence"/>
</dbReference>
<dbReference type="InterPro" id="IPR002376">
    <property type="entry name" value="Formyl_transf_N"/>
</dbReference>
<feature type="domain" description="Formyl transferase C-terminal" evidence="2">
    <location>
        <begin position="197"/>
        <end position="284"/>
    </location>
</feature>
<keyword evidence="4" id="KW-1185">Reference proteome</keyword>
<dbReference type="SUPFAM" id="SSF50486">
    <property type="entry name" value="FMT C-terminal domain-like"/>
    <property type="match status" value="1"/>
</dbReference>
<sequence>MNSKLSVITSSCAALSMISYLFNKKMLAGVIITGEMNPDIQSLEAQLNHSNIPFCYTSEEDKMISALVSWQAIAGVIFYCRSKISLPVINTPEKGTINIHASPLPAYRGPQPVYWQIRNGEKQTMLTAHMAVEEYDAGDIVAQQTVPVSEYDTHHSLTGKLYSYIPDLMEKVINQLEKHKQFITQPQAEAPYFYARNITDEDLKINWKTITASELINQVRAGNPQCGGSILTLGSNQGQAQLLQASYSDLPVHNIPPGTIICVSSDKGLVVALKDQAVRLDIIANADGVYDGFRFACLFRLSSAMSFS</sequence>
<reference evidence="3 4" key="1">
    <citation type="submission" date="2020-08" db="EMBL/GenBank/DDBJ databases">
        <title>Oceanospirillum sp. nov. isolated from marine sediment.</title>
        <authorList>
            <person name="Ji X."/>
        </authorList>
    </citation>
    <scope>NUCLEOTIDE SEQUENCE [LARGE SCALE GENOMIC DNA]</scope>
    <source>
        <strain evidence="3 4">D5</strain>
    </source>
</reference>
<dbReference type="InterPro" id="IPR036477">
    <property type="entry name" value="Formyl_transf_N_sf"/>
</dbReference>
<evidence type="ECO:0000259" key="1">
    <source>
        <dbReference type="Pfam" id="PF00551"/>
    </source>
</evidence>
<dbReference type="GO" id="GO:0004479">
    <property type="term" value="F:methionyl-tRNA formyltransferase activity"/>
    <property type="evidence" value="ECO:0007669"/>
    <property type="project" value="TreeGrafter"/>
</dbReference>
<accession>A0A839ILF8</accession>
<proteinExistence type="predicted"/>
<comment type="caution">
    <text evidence="3">The sequence shown here is derived from an EMBL/GenBank/DDBJ whole genome shotgun (WGS) entry which is preliminary data.</text>
</comment>
<evidence type="ECO:0000313" key="3">
    <source>
        <dbReference type="EMBL" id="MBB1485530.1"/>
    </source>
</evidence>
<name>A0A839ILF8_9GAMM</name>
<dbReference type="Pfam" id="PF00551">
    <property type="entry name" value="Formyl_trans_N"/>
    <property type="match status" value="1"/>
</dbReference>
<feature type="domain" description="Formyl transferase N-terminal" evidence="1">
    <location>
        <begin position="61"/>
        <end position="162"/>
    </location>
</feature>
<evidence type="ECO:0008006" key="5">
    <source>
        <dbReference type="Google" id="ProtNLM"/>
    </source>
</evidence>
<protein>
    <recommendedName>
        <fullName evidence="5">Methionyl-tRNA formyltransferase</fullName>
    </recommendedName>
</protein>
<dbReference type="InterPro" id="IPR011034">
    <property type="entry name" value="Formyl_transferase-like_C_sf"/>
</dbReference>
<evidence type="ECO:0000259" key="2">
    <source>
        <dbReference type="Pfam" id="PF02911"/>
    </source>
</evidence>
<dbReference type="InterPro" id="IPR005793">
    <property type="entry name" value="Formyl_trans_C"/>
</dbReference>
<dbReference type="PANTHER" id="PTHR11138">
    <property type="entry name" value="METHIONYL-TRNA FORMYLTRANSFERASE"/>
    <property type="match status" value="1"/>
</dbReference>